<feature type="compositionally biased region" description="Acidic residues" evidence="1">
    <location>
        <begin position="898"/>
        <end position="934"/>
    </location>
</feature>
<sequence length="934" mass="104594">MTLDLTPEEKAEWLEDARDAIHGRMKTHGITPVQAVDQLSTQRAWRSGDAAEILQEALARIIVIIDGADGDDEHGGGTLDDNAPEGGWYEGPDLKNDTFWPPVRKAILDQLDDDALEKIDKSSNRIVGRAGLPDAQKLKTRGLVVGFVQSGKTTNFLSVIAKAADEGYRLIIVLAGMTNSLREQTQERLLDSLVSYTQKDWLLLTGKDRDFSGSDNGDRLLNDTERQLVVIKKNGPRLKKLNKWLDGIARKHGQLNFPILVIDDEADQASVNVMTSAKEKNRRSAINTQIGALLDRPRTSYIAYTATPFANILIDPNDESDLYPENFISVLPRPEGYFGAEQLFGRDAVPGEDPETVGDTTLDAIREILPDEVDAVRPPNRGIASWTPDLPDSLRDAVRWFLLATATRWARGQRGKHSSMLVHSSPRIQAHESLANTVGDAVNDIVRSMVSAEFRTEIEEYWNRENSLQPQNDEYPAVSFDEVWHLLHEVLDEVKVIVDNGQSDERLDYSRGAQTVIAVGGNTLSRGLTLEGLVCSYFARVSRTYDTLLQMGRWFGFRHGYEDLVRIWMTSSLAEWFRDLATVEADLRRDINQYADTGLTPADFRAKIRLHPAMQVTSAAKMRNHKNASMSFSGQRVQTILFREQDPEFLGHNIAVTREFITGIRDACKDNRERDSWERSTNGSTVFTGISSEEVITYLTAYRFIEDDEEKPYGKSRWDLLIDYITKEGKTEGIRKWNVSVIGKKTAEKTIDLGLKHPLALVRRTRVSSSTPGRASINTLVGPRDRINDLPFHEQDRWKALEDKFAQHKGGTSDAVLRAAHDEHAGPRVGHLTIYAIDKESTPLGKTGEEKDPGRARRALEAVDDVIALGVFLPESPDEDSGVGYICGVDKTGPVPLTEDEMEELRETQAEYEDTVDREDAADEQDQEEKSDEA</sequence>
<evidence type="ECO:0000313" key="4">
    <source>
        <dbReference type="Proteomes" id="UP000182498"/>
    </source>
</evidence>
<dbReference type="RefSeq" id="WP_073884583.1">
    <property type="nucleotide sequence ID" value="NZ_FAUH01000017.1"/>
</dbReference>
<reference evidence="4" key="1">
    <citation type="submission" date="2015-11" db="EMBL/GenBank/DDBJ databases">
        <authorList>
            <person name="Dugat-Bony E."/>
        </authorList>
    </citation>
    <scope>NUCLEOTIDE SEQUENCE [LARGE SCALE GENOMIC DNA]</scope>
    <source>
        <strain evidence="4">Mu292</strain>
    </source>
</reference>
<dbReference type="OrthoDB" id="436461at2"/>
<gene>
    <name evidence="3" type="ORF">CVAR292_02387</name>
</gene>
<name>A0A0X2NNH8_9CORY</name>
<feature type="region of interest" description="Disordered" evidence="1">
    <location>
        <begin position="72"/>
        <end position="91"/>
    </location>
</feature>
<feature type="domain" description="Putative endonuclease Z1" evidence="2">
    <location>
        <begin position="393"/>
        <end position="612"/>
    </location>
</feature>
<organism evidence="3 4">
    <name type="scientific">Corynebacterium variabile</name>
    <dbReference type="NCBI Taxonomy" id="1727"/>
    <lineage>
        <taxon>Bacteria</taxon>
        <taxon>Bacillati</taxon>
        <taxon>Actinomycetota</taxon>
        <taxon>Actinomycetes</taxon>
        <taxon>Mycobacteriales</taxon>
        <taxon>Corynebacteriaceae</taxon>
        <taxon>Corynebacterium</taxon>
    </lineage>
</organism>
<evidence type="ECO:0000256" key="1">
    <source>
        <dbReference type="SAM" id="MobiDB-lite"/>
    </source>
</evidence>
<dbReference type="Proteomes" id="UP000182498">
    <property type="component" value="Unassembled WGS sequence"/>
</dbReference>
<feature type="region of interest" description="Disordered" evidence="1">
    <location>
        <begin position="889"/>
        <end position="934"/>
    </location>
</feature>
<dbReference type="AlphaFoldDB" id="A0A0X2NNH8"/>
<evidence type="ECO:0000259" key="2">
    <source>
        <dbReference type="Pfam" id="PF10593"/>
    </source>
</evidence>
<dbReference type="SUPFAM" id="SSF52540">
    <property type="entry name" value="P-loop containing nucleoside triphosphate hydrolases"/>
    <property type="match status" value="1"/>
</dbReference>
<dbReference type="InterPro" id="IPR027417">
    <property type="entry name" value="P-loop_NTPase"/>
</dbReference>
<dbReference type="InterPro" id="IPR018310">
    <property type="entry name" value="Put_endonuclease_Z1-dom"/>
</dbReference>
<evidence type="ECO:0000313" key="3">
    <source>
        <dbReference type="EMBL" id="CUU67034.1"/>
    </source>
</evidence>
<dbReference type="Pfam" id="PF10593">
    <property type="entry name" value="Z1"/>
    <property type="match status" value="1"/>
</dbReference>
<accession>A0A0X2NNH8</accession>
<dbReference type="EMBL" id="FAUH01000017">
    <property type="protein sequence ID" value="CUU67034.1"/>
    <property type="molecule type" value="Genomic_DNA"/>
</dbReference>
<protein>
    <submittedName>
        <fullName evidence="3">Z1 domain</fullName>
    </submittedName>
</protein>
<proteinExistence type="predicted"/>
<keyword evidence="4" id="KW-1185">Reference proteome</keyword>